<dbReference type="Pfam" id="PF00069">
    <property type="entry name" value="Pkinase"/>
    <property type="match status" value="1"/>
</dbReference>
<dbReference type="GO" id="GO:0005524">
    <property type="term" value="F:ATP binding"/>
    <property type="evidence" value="ECO:0007669"/>
    <property type="project" value="UniProtKB-UniRule"/>
</dbReference>
<dbReference type="Gene3D" id="3.30.200.20">
    <property type="entry name" value="Phosphorylase Kinase, domain 1"/>
    <property type="match status" value="1"/>
</dbReference>
<evidence type="ECO:0000259" key="14">
    <source>
        <dbReference type="PROSITE" id="PS51178"/>
    </source>
</evidence>
<dbReference type="GO" id="GO:0004674">
    <property type="term" value="F:protein serine/threonine kinase activity"/>
    <property type="evidence" value="ECO:0007669"/>
    <property type="project" value="UniProtKB-KW"/>
</dbReference>
<evidence type="ECO:0000256" key="9">
    <source>
        <dbReference type="ARBA" id="ARBA00048679"/>
    </source>
</evidence>
<feature type="transmembrane region" description="Helical" evidence="12">
    <location>
        <begin position="442"/>
        <end position="466"/>
    </location>
</feature>
<dbReference type="PANTHER" id="PTHR43289:SF6">
    <property type="entry name" value="SERINE_THREONINE-PROTEIN KINASE NEKL-3"/>
    <property type="match status" value="1"/>
</dbReference>
<dbReference type="EMBL" id="CP036402">
    <property type="protein sequence ID" value="QBI18163.1"/>
    <property type="molecule type" value="Genomic_DNA"/>
</dbReference>
<keyword evidence="3" id="KW-0808">Transferase</keyword>
<feature type="region of interest" description="Disordered" evidence="11">
    <location>
        <begin position="1"/>
        <end position="22"/>
    </location>
</feature>
<proteinExistence type="predicted"/>
<keyword evidence="12" id="KW-0472">Membrane</keyword>
<keyword evidence="2" id="KW-0723">Serine/threonine-protein kinase</keyword>
<dbReference type="FunFam" id="1.10.510.10:FF:000021">
    <property type="entry name" value="Serine/threonine protein kinase"/>
    <property type="match status" value="1"/>
</dbReference>
<dbReference type="RefSeq" id="WP_131153161.1">
    <property type="nucleotide sequence ID" value="NZ_CP036402.1"/>
</dbReference>
<feature type="domain" description="PASTA" evidence="14">
    <location>
        <begin position="468"/>
        <end position="535"/>
    </location>
</feature>
<sequence length="749" mass="78607">MRSADDPSPAPPDSELRSSPLLFDRQHEWHEQEWEAHSEAGVWPDPHRDAVVRPGELLDGRYRVGARIGAGGMGTIHRGRDERLQRAVAIKVLHAHLADDSDLLARFAREGRRAAALSHPHIVAVHDEGVAGLPYIVMELVDGPSLRDVLRERGRLSPAEAMAALAPVARALGRAHEAGVVHRDVKPENVLIDPEGTPKIADFGIARLLAGTNHTQTGALIGSVHYMAPELVDGARANSATDQYALGIVLFELLTGARPFSGDTPMAVALRHVREPVPPPSESVPEIPTEVDEVVGRATAQDAADRFTDVDAFADALGAAVPDGPQPVVLTAPDDPDGVTLVIGAATTPPAGLVHTPPDPGVEGAPHGPPAPGGFGPPAPDPGMPSHHGTEGPDGIDGDGAHGIDGDGPDGGDAVDGRGAGVEADAESSAATARPRRRGRRVLVVGLLALGLLVGAAGGGLAWWHWVHAPLTAVPSVVGIEQEAALAELRDTGFNHVIADEQHHPDVAEGHVIEQAPSPEQELRPGEDVAITVSLGRRFADVPDVTGLPESEALDEIEAAELEPVREERHDDEVPSGHVIEQTPAPTATSEEQLRQGDEVEVVVSLGIEQVEVPDVVGEDEGAATAALDDADLTLGEIATTWSDEHPTAGTVIGQSMDPGATVDRDSTVDLTVSLGPETIEMPNVRGDGVESAEAELEDRHLEVVVEGIPRPTFGPFTRGEIGLVEEQLPTPGDAVVRGETVTLYTYQE</sequence>
<evidence type="ECO:0000256" key="8">
    <source>
        <dbReference type="ARBA" id="ARBA00047899"/>
    </source>
</evidence>
<dbReference type="SUPFAM" id="SSF56112">
    <property type="entry name" value="Protein kinase-like (PK-like)"/>
    <property type="match status" value="1"/>
</dbReference>
<keyword evidence="4" id="KW-0677">Repeat</keyword>
<keyword evidence="16" id="KW-1185">Reference proteome</keyword>
<feature type="region of interest" description="Disordered" evidence="11">
    <location>
        <begin position="350"/>
        <end position="437"/>
    </location>
</feature>
<evidence type="ECO:0000256" key="10">
    <source>
        <dbReference type="PROSITE-ProRule" id="PRU10141"/>
    </source>
</evidence>
<evidence type="ECO:0000313" key="15">
    <source>
        <dbReference type="EMBL" id="QBI18163.1"/>
    </source>
</evidence>
<dbReference type="OrthoDB" id="9762169at2"/>
<name>A0A411YAB9_9ACTN</name>
<dbReference type="SMART" id="SM00220">
    <property type="entry name" value="S_TKc"/>
    <property type="match status" value="1"/>
</dbReference>
<dbReference type="AlphaFoldDB" id="A0A411YAB9"/>
<dbReference type="Gene3D" id="3.30.10.20">
    <property type="match status" value="4"/>
</dbReference>
<dbReference type="SMART" id="SM00740">
    <property type="entry name" value="PASTA"/>
    <property type="match status" value="4"/>
</dbReference>
<dbReference type="InterPro" id="IPR011009">
    <property type="entry name" value="Kinase-like_dom_sf"/>
</dbReference>
<dbReference type="CDD" id="cd06576">
    <property type="entry name" value="PASTA_Pbp2x-like_1"/>
    <property type="match status" value="1"/>
</dbReference>
<feature type="compositionally biased region" description="Basic and acidic residues" evidence="11">
    <location>
        <begin position="566"/>
        <end position="575"/>
    </location>
</feature>
<evidence type="ECO:0000256" key="12">
    <source>
        <dbReference type="SAM" id="Phobius"/>
    </source>
</evidence>
<dbReference type="GO" id="GO:0045717">
    <property type="term" value="P:negative regulation of fatty acid biosynthetic process"/>
    <property type="evidence" value="ECO:0007669"/>
    <property type="project" value="UniProtKB-ARBA"/>
</dbReference>
<feature type="domain" description="Protein kinase" evidence="13">
    <location>
        <begin position="62"/>
        <end position="329"/>
    </location>
</feature>
<dbReference type="Gene3D" id="1.10.510.10">
    <property type="entry name" value="Transferase(Phosphotransferase) domain 1"/>
    <property type="match status" value="1"/>
</dbReference>
<keyword evidence="5 10" id="KW-0547">Nucleotide-binding</keyword>
<evidence type="ECO:0000256" key="6">
    <source>
        <dbReference type="ARBA" id="ARBA00022777"/>
    </source>
</evidence>
<dbReference type="InterPro" id="IPR017441">
    <property type="entry name" value="Protein_kinase_ATP_BS"/>
</dbReference>
<dbReference type="InterPro" id="IPR005543">
    <property type="entry name" value="PASTA_dom"/>
</dbReference>
<feature type="compositionally biased region" description="Pro residues" evidence="11">
    <location>
        <begin position="367"/>
        <end position="383"/>
    </location>
</feature>
<gene>
    <name evidence="15" type="ORF">ER308_00290</name>
</gene>
<dbReference type="PROSITE" id="PS50011">
    <property type="entry name" value="PROTEIN_KINASE_DOM"/>
    <property type="match status" value="1"/>
</dbReference>
<feature type="domain" description="PASTA" evidence="14">
    <location>
        <begin position="676"/>
        <end position="748"/>
    </location>
</feature>
<dbReference type="EC" id="2.7.11.1" evidence="1"/>
<evidence type="ECO:0000256" key="4">
    <source>
        <dbReference type="ARBA" id="ARBA00022737"/>
    </source>
</evidence>
<evidence type="ECO:0000256" key="2">
    <source>
        <dbReference type="ARBA" id="ARBA00022527"/>
    </source>
</evidence>
<dbReference type="CDD" id="cd14014">
    <property type="entry name" value="STKc_PknB_like"/>
    <property type="match status" value="1"/>
</dbReference>
<protein>
    <recommendedName>
        <fullName evidence="1">non-specific serine/threonine protein kinase</fullName>
        <ecNumber evidence="1">2.7.11.1</ecNumber>
    </recommendedName>
</protein>
<reference evidence="15 16" key="1">
    <citation type="submission" date="2019-01" db="EMBL/GenBank/DDBJ databases">
        <title>Egibacter rhizosphaerae EGI 80759T.</title>
        <authorList>
            <person name="Chen D.-D."/>
            <person name="Tian Y."/>
            <person name="Jiao J.-Y."/>
            <person name="Zhang X.-T."/>
            <person name="Zhang Y.-G."/>
            <person name="Zhang Y."/>
            <person name="Xiao M."/>
            <person name="Shu W.-S."/>
            <person name="Li W.-J."/>
        </authorList>
    </citation>
    <scope>NUCLEOTIDE SEQUENCE [LARGE SCALE GENOMIC DNA]</scope>
    <source>
        <strain evidence="15 16">EGI 80759</strain>
    </source>
</reference>
<dbReference type="FunFam" id="3.30.200.20:FF:000035">
    <property type="entry name" value="Serine/threonine protein kinase Stk1"/>
    <property type="match status" value="1"/>
</dbReference>
<dbReference type="InterPro" id="IPR008271">
    <property type="entry name" value="Ser/Thr_kinase_AS"/>
</dbReference>
<keyword evidence="6 15" id="KW-0418">Kinase</keyword>
<dbReference type="PANTHER" id="PTHR43289">
    <property type="entry name" value="MITOGEN-ACTIVATED PROTEIN KINASE KINASE KINASE 20-RELATED"/>
    <property type="match status" value="1"/>
</dbReference>
<evidence type="ECO:0000256" key="3">
    <source>
        <dbReference type="ARBA" id="ARBA00022679"/>
    </source>
</evidence>
<feature type="region of interest" description="Disordered" evidence="11">
    <location>
        <begin position="566"/>
        <end position="594"/>
    </location>
</feature>
<feature type="binding site" evidence="10">
    <location>
        <position position="91"/>
    </location>
    <ligand>
        <name>ATP</name>
        <dbReference type="ChEBI" id="CHEBI:30616"/>
    </ligand>
</feature>
<comment type="catalytic activity">
    <reaction evidence="9">
        <text>L-seryl-[protein] + ATP = O-phospho-L-seryl-[protein] + ADP + H(+)</text>
        <dbReference type="Rhea" id="RHEA:17989"/>
        <dbReference type="Rhea" id="RHEA-COMP:9863"/>
        <dbReference type="Rhea" id="RHEA-COMP:11604"/>
        <dbReference type="ChEBI" id="CHEBI:15378"/>
        <dbReference type="ChEBI" id="CHEBI:29999"/>
        <dbReference type="ChEBI" id="CHEBI:30616"/>
        <dbReference type="ChEBI" id="CHEBI:83421"/>
        <dbReference type="ChEBI" id="CHEBI:456216"/>
        <dbReference type="EC" id="2.7.11.1"/>
    </reaction>
</comment>
<evidence type="ECO:0000256" key="11">
    <source>
        <dbReference type="SAM" id="MobiDB-lite"/>
    </source>
</evidence>
<keyword evidence="12" id="KW-1133">Transmembrane helix</keyword>
<feature type="domain" description="PASTA" evidence="14">
    <location>
        <begin position="607"/>
        <end position="675"/>
    </location>
</feature>
<evidence type="ECO:0000259" key="13">
    <source>
        <dbReference type="PROSITE" id="PS50011"/>
    </source>
</evidence>
<keyword evidence="12" id="KW-0812">Transmembrane</keyword>
<evidence type="ECO:0000256" key="1">
    <source>
        <dbReference type="ARBA" id="ARBA00012513"/>
    </source>
</evidence>
<dbReference type="PROSITE" id="PS00107">
    <property type="entry name" value="PROTEIN_KINASE_ATP"/>
    <property type="match status" value="1"/>
</dbReference>
<evidence type="ECO:0000313" key="16">
    <source>
        <dbReference type="Proteomes" id="UP000291469"/>
    </source>
</evidence>
<dbReference type="PROSITE" id="PS51178">
    <property type="entry name" value="PASTA"/>
    <property type="match status" value="4"/>
</dbReference>
<feature type="domain" description="PASTA" evidence="14">
    <location>
        <begin position="536"/>
        <end position="606"/>
    </location>
</feature>
<dbReference type="Pfam" id="PF03793">
    <property type="entry name" value="PASTA"/>
    <property type="match status" value="4"/>
</dbReference>
<evidence type="ECO:0000256" key="5">
    <source>
        <dbReference type="ARBA" id="ARBA00022741"/>
    </source>
</evidence>
<dbReference type="PROSITE" id="PS00108">
    <property type="entry name" value="PROTEIN_KINASE_ST"/>
    <property type="match status" value="1"/>
</dbReference>
<dbReference type="Proteomes" id="UP000291469">
    <property type="component" value="Chromosome"/>
</dbReference>
<keyword evidence="7 10" id="KW-0067">ATP-binding</keyword>
<dbReference type="KEGG" id="erz:ER308_00290"/>
<evidence type="ECO:0000256" key="7">
    <source>
        <dbReference type="ARBA" id="ARBA00022840"/>
    </source>
</evidence>
<organism evidence="15 16">
    <name type="scientific">Egibacter rhizosphaerae</name>
    <dbReference type="NCBI Taxonomy" id="1670831"/>
    <lineage>
        <taxon>Bacteria</taxon>
        <taxon>Bacillati</taxon>
        <taxon>Actinomycetota</taxon>
        <taxon>Nitriliruptoria</taxon>
        <taxon>Egibacterales</taxon>
        <taxon>Egibacteraceae</taxon>
        <taxon>Egibacter</taxon>
    </lineage>
</organism>
<comment type="catalytic activity">
    <reaction evidence="8">
        <text>L-threonyl-[protein] + ATP = O-phospho-L-threonyl-[protein] + ADP + H(+)</text>
        <dbReference type="Rhea" id="RHEA:46608"/>
        <dbReference type="Rhea" id="RHEA-COMP:11060"/>
        <dbReference type="Rhea" id="RHEA-COMP:11605"/>
        <dbReference type="ChEBI" id="CHEBI:15378"/>
        <dbReference type="ChEBI" id="CHEBI:30013"/>
        <dbReference type="ChEBI" id="CHEBI:30616"/>
        <dbReference type="ChEBI" id="CHEBI:61977"/>
        <dbReference type="ChEBI" id="CHEBI:456216"/>
        <dbReference type="EC" id="2.7.11.1"/>
    </reaction>
</comment>
<dbReference type="InterPro" id="IPR000719">
    <property type="entry name" value="Prot_kinase_dom"/>
</dbReference>
<dbReference type="CDD" id="cd06577">
    <property type="entry name" value="PASTA_pknB"/>
    <property type="match status" value="2"/>
</dbReference>
<accession>A0A411YAB9</accession>